<proteinExistence type="predicted"/>
<feature type="region of interest" description="Disordered" evidence="1">
    <location>
        <begin position="186"/>
        <end position="207"/>
    </location>
</feature>
<keyword evidence="3" id="KW-1185">Reference proteome</keyword>
<gene>
    <name evidence="2" type="ORF">N7472_001061</name>
</gene>
<comment type="caution">
    <text evidence="2">The sequence shown here is derived from an EMBL/GenBank/DDBJ whole genome shotgun (WGS) entry which is preliminary data.</text>
</comment>
<sequence length="639" mass="71925">MTPKSLWGAAISKLRKTQPGRESDLIQPEPTQTQHETQSEPTLPIYPRFKRPVSNKSSVYSEFMFPPTPLPTVPMAPDSNLDPLAMASTISQARLNALHSGQDLDSFFKPAKDCIDAYAQASKAMVENACARHKDGEDPPYEEIEQIKERFFRYCQSIVGEALSLINGTANPCRLEVSSNSTIPSLISSTSNTTGSEPKAPFQSGSSADRSAFSEALLASSGRRSLRLYTVSSDDWVMVPSMPTPTSPTRVVIPENMDPVEESIHFGVIVRIFGKLYTMSKMMEIIILYYGVEDDNSETGLSCWIKRSEQNVRTQNMAVLIDTVENLYYALYARVTIELASIELCGSYRVDLRALRIELPFLMPEADHLYRIVLAFKDVLNSPEICAIRRTDVIAYFQQGYVNQVMKKKSKQEHPFFDPLGFRPFAMRTVSYRHGSYCEKWKGIIPFFNRIPAETMATMSEKYLTMTPVTIPLDDIPLVELPWIYPDNVGMAVWDTDIVSDYRMCEAAKKLGTTIGEERKKEPAPGLYHLIRQRKCICKSICSCSSECTQDVQRGCPCAERHVRIMTTKRGLAQRRNGPTFAATATTTARMFFHGLVELKRDVEPADITNELDQAFELFSLLISAERDMALREESQASL</sequence>
<evidence type="ECO:0000313" key="3">
    <source>
        <dbReference type="Proteomes" id="UP001150879"/>
    </source>
</evidence>
<dbReference type="EMBL" id="JAPQKP010000001">
    <property type="protein sequence ID" value="KAJ5210922.1"/>
    <property type="molecule type" value="Genomic_DNA"/>
</dbReference>
<organism evidence="2 3">
    <name type="scientific">Penicillium cf. griseofulvum</name>
    <dbReference type="NCBI Taxonomy" id="2972120"/>
    <lineage>
        <taxon>Eukaryota</taxon>
        <taxon>Fungi</taxon>
        <taxon>Dikarya</taxon>
        <taxon>Ascomycota</taxon>
        <taxon>Pezizomycotina</taxon>
        <taxon>Eurotiomycetes</taxon>
        <taxon>Eurotiomycetidae</taxon>
        <taxon>Eurotiales</taxon>
        <taxon>Aspergillaceae</taxon>
        <taxon>Penicillium</taxon>
    </lineage>
</organism>
<dbReference type="OrthoDB" id="4158501at2759"/>
<accession>A0A9W9N0Q3</accession>
<feature type="region of interest" description="Disordered" evidence="1">
    <location>
        <begin position="1"/>
        <end position="48"/>
    </location>
</feature>
<reference evidence="2" key="1">
    <citation type="submission" date="2022-11" db="EMBL/GenBank/DDBJ databases">
        <authorList>
            <person name="Petersen C."/>
        </authorList>
    </citation>
    <scope>NUCLEOTIDE SEQUENCE</scope>
    <source>
        <strain evidence="2">IBT 16849</strain>
    </source>
</reference>
<reference evidence="2" key="2">
    <citation type="journal article" date="2023" name="IMA Fungus">
        <title>Comparative genomic study of the Penicillium genus elucidates a diverse pangenome and 15 lateral gene transfer events.</title>
        <authorList>
            <person name="Petersen C."/>
            <person name="Sorensen T."/>
            <person name="Nielsen M.R."/>
            <person name="Sondergaard T.E."/>
            <person name="Sorensen J.L."/>
            <person name="Fitzpatrick D.A."/>
            <person name="Frisvad J.C."/>
            <person name="Nielsen K.L."/>
        </authorList>
    </citation>
    <scope>NUCLEOTIDE SEQUENCE</scope>
    <source>
        <strain evidence="2">IBT 16849</strain>
    </source>
</reference>
<feature type="compositionally biased region" description="Low complexity" evidence="1">
    <location>
        <begin position="27"/>
        <end position="42"/>
    </location>
</feature>
<protein>
    <submittedName>
        <fullName evidence="2">Uncharacterized protein</fullName>
    </submittedName>
</protein>
<evidence type="ECO:0000313" key="2">
    <source>
        <dbReference type="EMBL" id="KAJ5210922.1"/>
    </source>
</evidence>
<dbReference type="AlphaFoldDB" id="A0A9W9N0Q3"/>
<name>A0A9W9N0Q3_9EURO</name>
<evidence type="ECO:0000256" key="1">
    <source>
        <dbReference type="SAM" id="MobiDB-lite"/>
    </source>
</evidence>
<dbReference type="Proteomes" id="UP001150879">
    <property type="component" value="Unassembled WGS sequence"/>
</dbReference>